<feature type="chain" id="PRO_5010988177" evidence="1">
    <location>
        <begin position="38"/>
        <end position="178"/>
    </location>
</feature>
<keyword evidence="3" id="KW-1185">Reference proteome</keyword>
<accession>A0A1Y6E628</accession>
<name>A0A1Y6E628_9SPHN</name>
<sequence>MRSRNYSRRASRWMAALRKLATAALALSAVLAAPATAQMREAALPEIFESYNDCFAATESGEISISSLEALGWSRATIRSSDGEPIENAPLIFGHSERKPIIIMSALEGEGVCMVNARIESFEVFEEFKQAFGGKLPEPDKQGSISYFAQGHPVQIAPTGSREAPALRLAVLTPKESK</sequence>
<feature type="signal peptide" evidence="1">
    <location>
        <begin position="1"/>
        <end position="37"/>
    </location>
</feature>
<evidence type="ECO:0000313" key="2">
    <source>
        <dbReference type="EMBL" id="SMQ58204.1"/>
    </source>
</evidence>
<dbReference type="EMBL" id="FXWG01000001">
    <property type="protein sequence ID" value="SMQ58204.1"/>
    <property type="molecule type" value="Genomic_DNA"/>
</dbReference>
<evidence type="ECO:0000313" key="3">
    <source>
        <dbReference type="Proteomes" id="UP000194420"/>
    </source>
</evidence>
<gene>
    <name evidence="2" type="ORF">SAMN06297468_0129</name>
</gene>
<keyword evidence="1" id="KW-0732">Signal</keyword>
<dbReference type="AlphaFoldDB" id="A0A1Y6E628"/>
<reference evidence="3" key="1">
    <citation type="submission" date="2017-04" db="EMBL/GenBank/DDBJ databases">
        <authorList>
            <person name="Varghese N."/>
            <person name="Submissions S."/>
        </authorList>
    </citation>
    <scope>NUCLEOTIDE SEQUENCE [LARGE SCALE GENOMIC DNA]</scope>
</reference>
<proteinExistence type="predicted"/>
<dbReference type="Proteomes" id="UP000194420">
    <property type="component" value="Unassembled WGS sequence"/>
</dbReference>
<protein>
    <submittedName>
        <fullName evidence="2">Uncharacterized protein</fullName>
    </submittedName>
</protein>
<organism evidence="2 3">
    <name type="scientific">Altererythrobacter xiamenensis</name>
    <dbReference type="NCBI Taxonomy" id="1316679"/>
    <lineage>
        <taxon>Bacteria</taxon>
        <taxon>Pseudomonadati</taxon>
        <taxon>Pseudomonadota</taxon>
        <taxon>Alphaproteobacteria</taxon>
        <taxon>Sphingomonadales</taxon>
        <taxon>Erythrobacteraceae</taxon>
        <taxon>Altererythrobacter</taxon>
    </lineage>
</organism>
<evidence type="ECO:0000256" key="1">
    <source>
        <dbReference type="SAM" id="SignalP"/>
    </source>
</evidence>